<reference evidence="7" key="1">
    <citation type="journal article" date="2019" name="Int. J. Syst. Evol. Microbiol.">
        <title>The Global Catalogue of Microorganisms (GCM) 10K type strain sequencing project: providing services to taxonomists for standard genome sequencing and annotation.</title>
        <authorList>
            <consortium name="The Broad Institute Genomics Platform"/>
            <consortium name="The Broad Institute Genome Sequencing Center for Infectious Disease"/>
            <person name="Wu L."/>
            <person name="Ma J."/>
        </authorList>
    </citation>
    <scope>NUCLEOTIDE SEQUENCE [LARGE SCALE GENOMIC DNA]</scope>
    <source>
        <strain evidence="7">JCM 14309</strain>
    </source>
</reference>
<keyword evidence="7" id="KW-1185">Reference proteome</keyword>
<evidence type="ECO:0000256" key="4">
    <source>
        <dbReference type="RuleBase" id="RU361161"/>
    </source>
</evidence>
<dbReference type="Pfam" id="PF14310">
    <property type="entry name" value="Fn3-like"/>
    <property type="match status" value="1"/>
</dbReference>
<comment type="caution">
    <text evidence="6">The sequence shown here is derived from an EMBL/GenBank/DDBJ whole genome shotgun (WGS) entry which is preliminary data.</text>
</comment>
<sequence length="772" mass="81861">MTTPATPSSLGTDSSPDLFADAEPRDVVARLSLEQKAELVTGATFWTTAAVEEAGIPAIMVTDGPHGLRKQGGAADHLGLEQSVPATCFPPAVALGSAFDTDLAERVGAAIGAEARAEGVGVVLGPGLNIKRSPLCGRSFEYFSEDPLVSGELAAAVTRGIQSRGVGACLKHFAANNQEHDRMRVSSDVDARPLREIYLRGFERAVASARPWTVMSAYNRINGVSASEDPWLLTEVLRDQWGFDGLVISDWFAVGDRVEALRAGLDLEMPTTGGASQEQVIAAVQEGDLDEAALDRCAARVVELVQKVQAGARTPAVDVDVQAHHALAREAAARSAVLLKNDDEILPLDACASVAVIGEFARTPRYQGAGSSQINPTRVDDALTAITAASRAEVRFAPGFPLEGAEETASGTAQSLRAEAAEAAGAVDVAVVFLGLPAADESEGFDREHLDLPAEQLNLLEAVVEANPRTVVVLSHGGVVALPFAQTVPAILEGWLLGQAGGSATADLLYGTANPSGRLTETIPLRLADSPAYLDFPGEHGHVRYGEGVFVGYRWYDARDLEVAFPFGHGLSYTRFEHTDLDVSVKADELRVRATITNTGERDGHEVVQVYVGRPGSTVARAPRELKAFTTVALQAGASQIVELRVPRQDLAHWDRRLDRWVVEGGEHVVAVGASSRDLRQETRVEVPGDEVAVPLTRESTLGDALAHPLTGPLVREAVQEAAQSGGGGDVFSAEGLMRMLESFPLGRLGGFSTSGMDQEWVDGLIARTRRG</sequence>
<dbReference type="InterPro" id="IPR026891">
    <property type="entry name" value="Fn3-like"/>
</dbReference>
<gene>
    <name evidence="6" type="ORF">GCM10010529_13860</name>
</gene>
<protein>
    <submittedName>
        <fullName evidence="6">Glycoside hydrolase family 3 C-terminal domain-containing protein</fullName>
    </submittedName>
</protein>
<evidence type="ECO:0000259" key="5">
    <source>
        <dbReference type="SMART" id="SM01217"/>
    </source>
</evidence>
<dbReference type="InterPro" id="IPR013783">
    <property type="entry name" value="Ig-like_fold"/>
</dbReference>
<dbReference type="RefSeq" id="WP_344684351.1">
    <property type="nucleotide sequence ID" value="NZ_BAAAVT010000007.1"/>
</dbReference>
<accession>A0ABP6LVL9</accession>
<dbReference type="InterPro" id="IPR002772">
    <property type="entry name" value="Glyco_hydro_3_C"/>
</dbReference>
<proteinExistence type="inferred from homology"/>
<dbReference type="InterPro" id="IPR036881">
    <property type="entry name" value="Glyco_hydro_3_C_sf"/>
</dbReference>
<dbReference type="EMBL" id="BAAAVT010000007">
    <property type="protein sequence ID" value="GAA3061574.1"/>
    <property type="molecule type" value="Genomic_DNA"/>
</dbReference>
<dbReference type="Gene3D" id="3.40.50.1700">
    <property type="entry name" value="Glycoside hydrolase family 3 C-terminal domain"/>
    <property type="match status" value="1"/>
</dbReference>
<dbReference type="Proteomes" id="UP001500236">
    <property type="component" value="Unassembled WGS sequence"/>
</dbReference>
<dbReference type="SMART" id="SM01217">
    <property type="entry name" value="Fn3_like"/>
    <property type="match status" value="1"/>
</dbReference>
<organism evidence="6 7">
    <name type="scientific">Nesterenkonia aethiopica</name>
    <dbReference type="NCBI Taxonomy" id="269144"/>
    <lineage>
        <taxon>Bacteria</taxon>
        <taxon>Bacillati</taxon>
        <taxon>Actinomycetota</taxon>
        <taxon>Actinomycetes</taxon>
        <taxon>Micrococcales</taxon>
        <taxon>Micrococcaceae</taxon>
        <taxon>Nesterenkonia</taxon>
    </lineage>
</organism>
<keyword evidence="4 6" id="KW-0326">Glycosidase</keyword>
<evidence type="ECO:0000256" key="2">
    <source>
        <dbReference type="ARBA" id="ARBA00022801"/>
    </source>
</evidence>
<dbReference type="PRINTS" id="PR00133">
    <property type="entry name" value="GLHYDRLASE3"/>
</dbReference>
<comment type="similarity">
    <text evidence="1 4">Belongs to the glycosyl hydrolase 3 family.</text>
</comment>
<evidence type="ECO:0000256" key="1">
    <source>
        <dbReference type="ARBA" id="ARBA00005336"/>
    </source>
</evidence>
<keyword evidence="3" id="KW-0119">Carbohydrate metabolism</keyword>
<dbReference type="SUPFAM" id="SSF52279">
    <property type="entry name" value="Beta-D-glucan exohydrolase, C-terminal domain"/>
    <property type="match status" value="1"/>
</dbReference>
<dbReference type="SUPFAM" id="SSF51445">
    <property type="entry name" value="(Trans)glycosidases"/>
    <property type="match status" value="1"/>
</dbReference>
<feature type="domain" description="Fibronectin type III-like" evidence="5">
    <location>
        <begin position="606"/>
        <end position="676"/>
    </location>
</feature>
<dbReference type="Gene3D" id="3.20.20.300">
    <property type="entry name" value="Glycoside hydrolase, family 3, N-terminal domain"/>
    <property type="match status" value="1"/>
</dbReference>
<evidence type="ECO:0000256" key="3">
    <source>
        <dbReference type="ARBA" id="ARBA00023277"/>
    </source>
</evidence>
<dbReference type="Pfam" id="PF01915">
    <property type="entry name" value="Glyco_hydro_3_C"/>
    <property type="match status" value="1"/>
</dbReference>
<name>A0ABP6LVL9_9MICC</name>
<dbReference type="PANTHER" id="PTHR42715">
    <property type="entry name" value="BETA-GLUCOSIDASE"/>
    <property type="match status" value="1"/>
</dbReference>
<dbReference type="PROSITE" id="PS00775">
    <property type="entry name" value="GLYCOSYL_HYDROL_F3"/>
    <property type="match status" value="1"/>
</dbReference>
<evidence type="ECO:0000313" key="6">
    <source>
        <dbReference type="EMBL" id="GAA3061574.1"/>
    </source>
</evidence>
<dbReference type="InterPro" id="IPR036962">
    <property type="entry name" value="Glyco_hydro_3_N_sf"/>
</dbReference>
<dbReference type="InterPro" id="IPR017853">
    <property type="entry name" value="GH"/>
</dbReference>
<dbReference type="Gene3D" id="2.60.40.10">
    <property type="entry name" value="Immunoglobulins"/>
    <property type="match status" value="1"/>
</dbReference>
<dbReference type="Pfam" id="PF00933">
    <property type="entry name" value="Glyco_hydro_3"/>
    <property type="match status" value="1"/>
</dbReference>
<dbReference type="InterPro" id="IPR019800">
    <property type="entry name" value="Glyco_hydro_3_AS"/>
</dbReference>
<dbReference type="InterPro" id="IPR050288">
    <property type="entry name" value="Cellulose_deg_GH3"/>
</dbReference>
<dbReference type="InterPro" id="IPR001764">
    <property type="entry name" value="Glyco_hydro_3_N"/>
</dbReference>
<dbReference type="PANTHER" id="PTHR42715:SF10">
    <property type="entry name" value="BETA-GLUCOSIDASE"/>
    <property type="match status" value="1"/>
</dbReference>
<keyword evidence="2 4" id="KW-0378">Hydrolase</keyword>
<evidence type="ECO:0000313" key="7">
    <source>
        <dbReference type="Proteomes" id="UP001500236"/>
    </source>
</evidence>
<dbReference type="GO" id="GO:0016798">
    <property type="term" value="F:hydrolase activity, acting on glycosyl bonds"/>
    <property type="evidence" value="ECO:0007669"/>
    <property type="project" value="UniProtKB-KW"/>
</dbReference>